<keyword evidence="8" id="KW-0539">Nucleus</keyword>
<dbReference type="GO" id="GO:0003700">
    <property type="term" value="F:DNA-binding transcription factor activity"/>
    <property type="evidence" value="ECO:0007669"/>
    <property type="project" value="InterPro"/>
</dbReference>
<gene>
    <name evidence="10" type="ORF">L5515_009324</name>
</gene>
<evidence type="ECO:0000256" key="5">
    <source>
        <dbReference type="ARBA" id="ARBA00023125"/>
    </source>
</evidence>
<dbReference type="Gene3D" id="3.30.50.10">
    <property type="entry name" value="Erythroid Transcription Factor GATA-1, subunit A"/>
    <property type="match status" value="1"/>
</dbReference>
<evidence type="ECO:0000259" key="9">
    <source>
        <dbReference type="PROSITE" id="PS51030"/>
    </source>
</evidence>
<accession>A0AAE9FBB1</accession>
<sequence length="246" mass="28876">MCQVCGSPDAKPHFGAISCRACAAVFRRYCYSKKSILYCKCETNDENTYPCRKCRIEKCIAVGMKADKIQRRRDKISDKETTCSSMTRLPFRSTSKLHSAISNWQNFESIRLEKSGRKEGMMTVYELSCIVKIDIGLTWKMVMKMFPDMEKLKIRDRSSLLNNFIVKLWQLIPILDFLNNSEKYLNLKEEDIQQMIRTPREFFQERFSENDDGFLDDISESQLRKNSSKRDCQANSWEEMRRLSVA</sequence>
<organism evidence="10 11">
    <name type="scientific">Caenorhabditis briggsae</name>
    <dbReference type="NCBI Taxonomy" id="6238"/>
    <lineage>
        <taxon>Eukaryota</taxon>
        <taxon>Metazoa</taxon>
        <taxon>Ecdysozoa</taxon>
        <taxon>Nematoda</taxon>
        <taxon>Chromadorea</taxon>
        <taxon>Rhabditida</taxon>
        <taxon>Rhabditina</taxon>
        <taxon>Rhabditomorpha</taxon>
        <taxon>Rhabditoidea</taxon>
        <taxon>Rhabditidae</taxon>
        <taxon>Peloderinae</taxon>
        <taxon>Caenorhabditis</taxon>
    </lineage>
</organism>
<dbReference type="PRINTS" id="PR00047">
    <property type="entry name" value="STROIDFINGER"/>
</dbReference>
<evidence type="ECO:0000313" key="11">
    <source>
        <dbReference type="Proteomes" id="UP000829354"/>
    </source>
</evidence>
<proteinExistence type="predicted"/>
<reference evidence="10 11" key="1">
    <citation type="submission" date="2022-04" db="EMBL/GenBank/DDBJ databases">
        <title>Chromosome-level reference genomes for two strains of Caenorhabditis briggsae: an improved platform for comparative genomics.</title>
        <authorList>
            <person name="Stevens L."/>
            <person name="Andersen E."/>
        </authorList>
    </citation>
    <scope>NUCLEOTIDE SEQUENCE [LARGE SCALE GENOMIC DNA]</scope>
    <source>
        <strain evidence="10">VX34</strain>
        <tissue evidence="10">Whole-organism</tissue>
    </source>
</reference>
<dbReference type="InterPro" id="IPR013088">
    <property type="entry name" value="Znf_NHR/GATA"/>
</dbReference>
<dbReference type="EMBL" id="CP092624">
    <property type="protein sequence ID" value="UMM37602.1"/>
    <property type="molecule type" value="Genomic_DNA"/>
</dbReference>
<keyword evidence="7" id="KW-0675">Receptor</keyword>
<name>A0AAE9FBB1_CAEBR</name>
<dbReference type="AlphaFoldDB" id="A0AAE9FBB1"/>
<keyword evidence="5" id="KW-0238">DNA-binding</keyword>
<keyword evidence="3" id="KW-0862">Zinc</keyword>
<dbReference type="PANTHER" id="PTHR46800:SF2">
    <property type="entry name" value="NUCLEAR HORMONE RECEPTOR FAMILY-RELATED"/>
    <property type="match status" value="1"/>
</dbReference>
<dbReference type="PANTHER" id="PTHR46800">
    <property type="entry name" value="NUCLEAR HORMONE RECEPTOR FAMILY-RELATED-RELATED"/>
    <property type="match status" value="1"/>
</dbReference>
<dbReference type="InterPro" id="IPR001628">
    <property type="entry name" value="Znf_hrmn_rcpt"/>
</dbReference>
<evidence type="ECO:0000313" key="10">
    <source>
        <dbReference type="EMBL" id="UMM37602.1"/>
    </source>
</evidence>
<evidence type="ECO:0000256" key="4">
    <source>
        <dbReference type="ARBA" id="ARBA00023015"/>
    </source>
</evidence>
<evidence type="ECO:0000256" key="7">
    <source>
        <dbReference type="ARBA" id="ARBA00023170"/>
    </source>
</evidence>
<protein>
    <recommendedName>
        <fullName evidence="9">Nuclear receptor domain-containing protein</fullName>
    </recommendedName>
</protein>
<dbReference type="GO" id="GO:0008270">
    <property type="term" value="F:zinc ion binding"/>
    <property type="evidence" value="ECO:0007669"/>
    <property type="project" value="UniProtKB-KW"/>
</dbReference>
<dbReference type="GO" id="GO:0043565">
    <property type="term" value="F:sequence-specific DNA binding"/>
    <property type="evidence" value="ECO:0007669"/>
    <property type="project" value="InterPro"/>
</dbReference>
<dbReference type="Pfam" id="PF00105">
    <property type="entry name" value="zf-C4"/>
    <property type="match status" value="1"/>
</dbReference>
<dbReference type="SUPFAM" id="SSF57716">
    <property type="entry name" value="Glucocorticoid receptor-like (DNA-binding domain)"/>
    <property type="match status" value="1"/>
</dbReference>
<evidence type="ECO:0000256" key="6">
    <source>
        <dbReference type="ARBA" id="ARBA00023163"/>
    </source>
</evidence>
<evidence type="ECO:0000256" key="8">
    <source>
        <dbReference type="ARBA" id="ARBA00023242"/>
    </source>
</evidence>
<evidence type="ECO:0000256" key="2">
    <source>
        <dbReference type="ARBA" id="ARBA00022771"/>
    </source>
</evidence>
<keyword evidence="11" id="KW-1185">Reference proteome</keyword>
<dbReference type="InterPro" id="IPR042936">
    <property type="entry name" value="Nhr-150"/>
</dbReference>
<dbReference type="SMART" id="SM00399">
    <property type="entry name" value="ZnF_C4"/>
    <property type="match status" value="1"/>
</dbReference>
<keyword evidence="4" id="KW-0805">Transcription regulation</keyword>
<dbReference type="PROSITE" id="PS51030">
    <property type="entry name" value="NUCLEAR_REC_DBD_2"/>
    <property type="match status" value="1"/>
</dbReference>
<keyword evidence="6" id="KW-0804">Transcription</keyword>
<evidence type="ECO:0000256" key="1">
    <source>
        <dbReference type="ARBA" id="ARBA00022723"/>
    </source>
</evidence>
<feature type="domain" description="Nuclear receptor" evidence="9">
    <location>
        <begin position="1"/>
        <end position="71"/>
    </location>
</feature>
<dbReference type="Proteomes" id="UP000829354">
    <property type="component" value="Chromosome V"/>
</dbReference>
<evidence type="ECO:0000256" key="3">
    <source>
        <dbReference type="ARBA" id="ARBA00022833"/>
    </source>
</evidence>
<keyword evidence="1" id="KW-0479">Metal-binding</keyword>
<keyword evidence="2" id="KW-0863">Zinc-finger</keyword>